<proteinExistence type="predicted"/>
<evidence type="ECO:0000313" key="2">
    <source>
        <dbReference type="EMBL" id="EKB31152.1"/>
    </source>
</evidence>
<comment type="caution">
    <text evidence="2">The sequence shown here is derived from an EMBL/GenBank/DDBJ whole genome shotgun (WGS) entry which is preliminary data.</text>
</comment>
<dbReference type="EMBL" id="ADMG01000031">
    <property type="protein sequence ID" value="EKB31152.1"/>
    <property type="molecule type" value="Genomic_DNA"/>
</dbReference>
<keyword evidence="3" id="KW-1185">Reference proteome</keyword>
<evidence type="ECO:0000313" key="3">
    <source>
        <dbReference type="Proteomes" id="UP000005835"/>
    </source>
</evidence>
<dbReference type="InterPro" id="IPR014729">
    <property type="entry name" value="Rossmann-like_a/b/a_fold"/>
</dbReference>
<dbReference type="Proteomes" id="UP000005835">
    <property type="component" value="Unassembled WGS sequence"/>
</dbReference>
<name>K1JTZ8_9BURK</name>
<organism evidence="2 3">
    <name type="scientific">Sutterella wadsworthensis 2_1_59BFAA</name>
    <dbReference type="NCBI Taxonomy" id="742823"/>
    <lineage>
        <taxon>Bacteria</taxon>
        <taxon>Pseudomonadati</taxon>
        <taxon>Pseudomonadota</taxon>
        <taxon>Betaproteobacteria</taxon>
        <taxon>Burkholderiales</taxon>
        <taxon>Sutterellaceae</taxon>
        <taxon>Sutterella</taxon>
    </lineage>
</organism>
<dbReference type="Gene3D" id="3.40.50.620">
    <property type="entry name" value="HUPs"/>
    <property type="match status" value="1"/>
</dbReference>
<dbReference type="HOGENOM" id="CLU_058155_0_0_4"/>
<dbReference type="GO" id="GO:0003824">
    <property type="term" value="F:catalytic activity"/>
    <property type="evidence" value="ECO:0007669"/>
    <property type="project" value="InterPro"/>
</dbReference>
<feature type="domain" description="Phosphoadenosine phosphosulphate reductase" evidence="1">
    <location>
        <begin position="29"/>
        <end position="108"/>
    </location>
</feature>
<feature type="domain" description="Phosphoadenosine phosphosulphate reductase" evidence="1">
    <location>
        <begin position="141"/>
        <end position="250"/>
    </location>
</feature>
<dbReference type="InterPro" id="IPR050128">
    <property type="entry name" value="Sulfate_adenylyltrnsfr_sub2"/>
</dbReference>
<gene>
    <name evidence="2" type="ORF">HMPREF9465_01257</name>
</gene>
<dbReference type="SUPFAM" id="SSF52402">
    <property type="entry name" value="Adenine nucleotide alpha hydrolases-like"/>
    <property type="match status" value="1"/>
</dbReference>
<dbReference type="PANTHER" id="PTHR43196:SF2">
    <property type="entry name" value="PHOSPHOADENOSINE PHOSPHOSULFATE REDUCTASE"/>
    <property type="match status" value="1"/>
</dbReference>
<dbReference type="PANTHER" id="PTHR43196">
    <property type="entry name" value="SULFATE ADENYLYLTRANSFERASE SUBUNIT 2"/>
    <property type="match status" value="1"/>
</dbReference>
<reference evidence="2 3" key="1">
    <citation type="submission" date="2012-05" db="EMBL/GenBank/DDBJ databases">
        <title>The Genome Sequence of Sutterella wadsworthensis 2_1_59BFAA.</title>
        <authorList>
            <consortium name="The Broad Institute Genome Sequencing Platform"/>
            <person name="Earl A."/>
            <person name="Ward D."/>
            <person name="Feldgarden M."/>
            <person name="Gevers D."/>
            <person name="Daigneault M."/>
            <person name="Strauss J."/>
            <person name="Allen-Vercoe E."/>
            <person name="Walker B."/>
            <person name="Young S.K."/>
            <person name="Zeng Q."/>
            <person name="Gargeya S."/>
            <person name="Fitzgerald M."/>
            <person name="Haas B."/>
            <person name="Abouelleil A."/>
            <person name="Alvarado L."/>
            <person name="Arachchi H.M."/>
            <person name="Berlin A.M."/>
            <person name="Chapman S.B."/>
            <person name="Goldberg J."/>
            <person name="Griggs A."/>
            <person name="Gujja S."/>
            <person name="Hansen M."/>
            <person name="Howarth C."/>
            <person name="Imamovic A."/>
            <person name="Larimer J."/>
            <person name="McCowen C."/>
            <person name="Montmayeur A."/>
            <person name="Murphy C."/>
            <person name="Neiman D."/>
            <person name="Pearson M."/>
            <person name="Priest M."/>
            <person name="Roberts A."/>
            <person name="Saif S."/>
            <person name="Shea T."/>
            <person name="Sisk P."/>
            <person name="Sykes S."/>
            <person name="Wortman J."/>
            <person name="Nusbaum C."/>
            <person name="Birren B."/>
        </authorList>
    </citation>
    <scope>NUCLEOTIDE SEQUENCE [LARGE SCALE GENOMIC DNA]</scope>
    <source>
        <strain evidence="2 3">2_1_59BFAA</strain>
    </source>
</reference>
<dbReference type="AlphaFoldDB" id="K1JTZ8"/>
<dbReference type="eggNOG" id="COG0175">
    <property type="taxonomic scope" value="Bacteria"/>
</dbReference>
<dbReference type="RefSeq" id="WP_005435208.1">
    <property type="nucleotide sequence ID" value="NZ_JH815516.1"/>
</dbReference>
<dbReference type="InterPro" id="IPR002500">
    <property type="entry name" value="PAPS_reduct_dom"/>
</dbReference>
<dbReference type="STRING" id="742823.HMPREF9465_01257"/>
<dbReference type="Pfam" id="PF01507">
    <property type="entry name" value="PAPS_reduct"/>
    <property type="match status" value="2"/>
</dbReference>
<sequence>MQSLPLEAKVRMTEARIKAWHEHWGGDVYISFSGGKDSTVLKHIADSLYPSIPSVFVNTGLEYPEVRSFALRQKNVIRLDPAMRFYDVIEKYGYPVVSKEQSQFLYEARTTKSEKLLGIRLNGNRWGKGKISEKWKFLIDAPFKISNKCCDVMKKAPVKKYERETGNKAIVGTMADESFLRRSSWLRYGCNAFTRSRPISQPMSFWTEQDVLRYVVENKLEIATVYGEVKENEDGLLELTGLQRTGCMFCMYGIDKDPIPNRFQRMTHTHPLQYRYCMEQLGLREVLTFMNIPFRELR</sequence>
<protein>
    <recommendedName>
        <fullName evidence="1">Phosphoadenosine phosphosulphate reductase domain-containing protein</fullName>
    </recommendedName>
</protein>
<accession>K1JTZ8</accession>
<evidence type="ECO:0000259" key="1">
    <source>
        <dbReference type="Pfam" id="PF01507"/>
    </source>
</evidence>
<dbReference type="OrthoDB" id="9772604at2"/>